<accession>A0A1G2IRC0</accession>
<evidence type="ECO:0000313" key="1">
    <source>
        <dbReference type="EMBL" id="OGZ77356.1"/>
    </source>
</evidence>
<sequence>MRNDKHSAISLRKQGKSYNEISKILGTPKSTLSLWLKNVSMSPKVRKKFLDAVKERQSKSITEFNKKQGEYARKKAQKIQQDAAEMVNALSKKDLLLVGSALYWAEGFKKTRWILAFTNSDPLMIKLIMKFFREVCEVTEEKIRGNVQIHPNVTPKQAISYWSKITKIPQCQFLKCYTRLSPSSKQKRPYNTLPYGTLRISIYDSKITNTVKGWIQGISEKI</sequence>
<dbReference type="EMBL" id="MHPE01000011">
    <property type="protein sequence ID" value="OGZ77356.1"/>
    <property type="molecule type" value="Genomic_DNA"/>
</dbReference>
<protein>
    <submittedName>
        <fullName evidence="1">Uncharacterized protein</fullName>
    </submittedName>
</protein>
<name>A0A1G2IRC0_9BACT</name>
<proteinExistence type="predicted"/>
<gene>
    <name evidence="1" type="ORF">A3G45_01505</name>
</gene>
<dbReference type="AlphaFoldDB" id="A0A1G2IRC0"/>
<dbReference type="Proteomes" id="UP000178632">
    <property type="component" value="Unassembled WGS sequence"/>
</dbReference>
<evidence type="ECO:0000313" key="2">
    <source>
        <dbReference type="Proteomes" id="UP000178632"/>
    </source>
</evidence>
<organism evidence="1 2">
    <name type="scientific">Candidatus Staskawiczbacteria bacterium RIFCSPLOWO2_12_FULL_37_15</name>
    <dbReference type="NCBI Taxonomy" id="1802218"/>
    <lineage>
        <taxon>Bacteria</taxon>
        <taxon>Candidatus Staskawicziibacteriota</taxon>
    </lineage>
</organism>
<comment type="caution">
    <text evidence="1">The sequence shown here is derived from an EMBL/GenBank/DDBJ whole genome shotgun (WGS) entry which is preliminary data.</text>
</comment>
<reference evidence="1 2" key="1">
    <citation type="journal article" date="2016" name="Nat. Commun.">
        <title>Thousands of microbial genomes shed light on interconnected biogeochemical processes in an aquifer system.</title>
        <authorList>
            <person name="Anantharaman K."/>
            <person name="Brown C.T."/>
            <person name="Hug L.A."/>
            <person name="Sharon I."/>
            <person name="Castelle C.J."/>
            <person name="Probst A.J."/>
            <person name="Thomas B.C."/>
            <person name="Singh A."/>
            <person name="Wilkins M.J."/>
            <person name="Karaoz U."/>
            <person name="Brodie E.L."/>
            <person name="Williams K.H."/>
            <person name="Hubbard S.S."/>
            <person name="Banfield J.F."/>
        </authorList>
    </citation>
    <scope>NUCLEOTIDE SEQUENCE [LARGE SCALE GENOMIC DNA]</scope>
</reference>